<dbReference type="Proteomes" id="UP000271974">
    <property type="component" value="Unassembled WGS sequence"/>
</dbReference>
<keyword evidence="3" id="KW-1185">Reference proteome</keyword>
<dbReference type="OrthoDB" id="5966510at2759"/>
<dbReference type="InterPro" id="IPR014710">
    <property type="entry name" value="RmlC-like_jellyroll"/>
</dbReference>
<evidence type="ECO:0000259" key="1">
    <source>
        <dbReference type="PROSITE" id="PS50042"/>
    </source>
</evidence>
<dbReference type="SMART" id="SM00100">
    <property type="entry name" value="cNMP"/>
    <property type="match status" value="1"/>
</dbReference>
<protein>
    <recommendedName>
        <fullName evidence="1">Cyclic nucleotide-binding domain-containing protein</fullName>
    </recommendedName>
</protein>
<dbReference type="Gene3D" id="2.60.120.10">
    <property type="entry name" value="Jelly Rolls"/>
    <property type="match status" value="2"/>
</dbReference>
<dbReference type="InterPro" id="IPR018490">
    <property type="entry name" value="cNMP-bd_dom_sf"/>
</dbReference>
<organism evidence="2 3">
    <name type="scientific">Elysia chlorotica</name>
    <name type="common">Eastern emerald elysia</name>
    <name type="synonym">Sea slug</name>
    <dbReference type="NCBI Taxonomy" id="188477"/>
    <lineage>
        <taxon>Eukaryota</taxon>
        <taxon>Metazoa</taxon>
        <taxon>Spiralia</taxon>
        <taxon>Lophotrochozoa</taxon>
        <taxon>Mollusca</taxon>
        <taxon>Gastropoda</taxon>
        <taxon>Heterobranchia</taxon>
        <taxon>Euthyneura</taxon>
        <taxon>Panpulmonata</taxon>
        <taxon>Sacoglossa</taxon>
        <taxon>Placobranchoidea</taxon>
        <taxon>Plakobranchidae</taxon>
        <taxon>Elysia</taxon>
    </lineage>
</organism>
<dbReference type="PANTHER" id="PTHR23011">
    <property type="entry name" value="CYCLIC NUCLEOTIDE-BINDING DOMAIN CONTAINING PROTEIN"/>
    <property type="match status" value="1"/>
</dbReference>
<evidence type="ECO:0000313" key="2">
    <source>
        <dbReference type="EMBL" id="RUS79454.1"/>
    </source>
</evidence>
<dbReference type="PROSITE" id="PS50042">
    <property type="entry name" value="CNMP_BINDING_3"/>
    <property type="match status" value="1"/>
</dbReference>
<proteinExistence type="predicted"/>
<reference evidence="2 3" key="1">
    <citation type="submission" date="2019-01" db="EMBL/GenBank/DDBJ databases">
        <title>A draft genome assembly of the solar-powered sea slug Elysia chlorotica.</title>
        <authorList>
            <person name="Cai H."/>
            <person name="Li Q."/>
            <person name="Fang X."/>
            <person name="Li J."/>
            <person name="Curtis N.E."/>
            <person name="Altenburger A."/>
            <person name="Shibata T."/>
            <person name="Feng M."/>
            <person name="Maeda T."/>
            <person name="Schwartz J.A."/>
            <person name="Shigenobu S."/>
            <person name="Lundholm N."/>
            <person name="Nishiyama T."/>
            <person name="Yang H."/>
            <person name="Hasebe M."/>
            <person name="Li S."/>
            <person name="Pierce S.K."/>
            <person name="Wang J."/>
        </authorList>
    </citation>
    <scope>NUCLEOTIDE SEQUENCE [LARGE SCALE GENOMIC DNA]</scope>
    <source>
        <strain evidence="2">EC2010</strain>
        <tissue evidence="2">Whole organism of an adult</tissue>
    </source>
</reference>
<dbReference type="CDD" id="cd00038">
    <property type="entry name" value="CAP_ED"/>
    <property type="match status" value="1"/>
</dbReference>
<dbReference type="AlphaFoldDB" id="A0A433TDE0"/>
<comment type="caution">
    <text evidence="2">The sequence shown here is derived from an EMBL/GenBank/DDBJ whole genome shotgun (WGS) entry which is preliminary data.</text>
</comment>
<gene>
    <name evidence="2" type="ORF">EGW08_012795</name>
</gene>
<accession>A0A433TDE0</accession>
<name>A0A433TDE0_ELYCH</name>
<dbReference type="Pfam" id="PF00027">
    <property type="entry name" value="cNMP_binding"/>
    <property type="match status" value="1"/>
</dbReference>
<dbReference type="InterPro" id="IPR000595">
    <property type="entry name" value="cNMP-bd_dom"/>
</dbReference>
<evidence type="ECO:0000313" key="3">
    <source>
        <dbReference type="Proteomes" id="UP000271974"/>
    </source>
</evidence>
<sequence>MALIERKKKPQRFSWNVRETTNIRNKLPKITNAPTIDYDKLNWLCNINGLKSRDSNQSTQDAHDVFMQNYKKIFVPQPAKVGLPVHTEKRVRAITNSSASLSNQATSSYQPVQGPKKENSVIEYTHDIKDYLPFLHKERKSEDPKAIRVENIRTLRRLLRKYPFERTAADNDKLYSILLTFPFFKDNVDPAVLKELCVVAQIETWKDADFAVYGKTGIHMVLRGCVKPVFSPYLMAGQNGVYPQSFISLEESDLMQEDMSCLRVGECFGTWLPYEEPYTKEFSVVTTEPNAEFMKISANDYKRVITQIKQREHTEKLNLLLSCEQYRMWPKQPLTSVADSIEWISYPPNTVLVSEGYKSPFIGFIRSGECHVLRQVDVLVTLKNGKKEQRTKQVVMGRLGPSDSFAEISLLLDEPVSCSIVTASDVGLGVVRPEKIKNLDDVTQQLFRQSNTRTFGDLTKEDIQNEYLQQELKREWNEFKHAQVLEVINAYGVRPGYGKWAK</sequence>
<feature type="domain" description="Cyclic nucleotide-binding" evidence="1">
    <location>
        <begin position="325"/>
        <end position="439"/>
    </location>
</feature>
<dbReference type="PANTHER" id="PTHR23011:SF32">
    <property type="entry name" value="CYCLIC NUCLEOTIDE-BINDING DOMAIN-CONTAINING PROTEIN 1"/>
    <property type="match status" value="1"/>
</dbReference>
<dbReference type="SUPFAM" id="SSF51206">
    <property type="entry name" value="cAMP-binding domain-like"/>
    <property type="match status" value="1"/>
</dbReference>
<dbReference type="EMBL" id="RQTK01000450">
    <property type="protein sequence ID" value="RUS79454.1"/>
    <property type="molecule type" value="Genomic_DNA"/>
</dbReference>